<gene>
    <name evidence="4" type="ORF">BMR1_03g01180</name>
</gene>
<evidence type="ECO:0000256" key="3">
    <source>
        <dbReference type="SAM" id="Coils"/>
    </source>
</evidence>
<reference evidence="4 5" key="3">
    <citation type="journal article" date="2016" name="Sci. Rep.">
        <title>Genome-wide diversity and gene expression profiling of Babesia microti isolates identify polymorphic genes that mediate host-pathogen interactions.</title>
        <authorList>
            <person name="Silva J.C."/>
            <person name="Cornillot E."/>
            <person name="McCracken C."/>
            <person name="Usmani-Brown S."/>
            <person name="Dwivedi A."/>
            <person name="Ifeonu O.O."/>
            <person name="Crabtree J."/>
            <person name="Gotia H.T."/>
            <person name="Virji A.Z."/>
            <person name="Reynes C."/>
            <person name="Colinge J."/>
            <person name="Kumar V."/>
            <person name="Lawres L."/>
            <person name="Pazzi J.E."/>
            <person name="Pablo J.V."/>
            <person name="Hung C."/>
            <person name="Brancato J."/>
            <person name="Kumari P."/>
            <person name="Orvis J."/>
            <person name="Tretina K."/>
            <person name="Chibucos M."/>
            <person name="Ott S."/>
            <person name="Sadzewicz L."/>
            <person name="Sengamalay N."/>
            <person name="Shetty A.C."/>
            <person name="Su Q."/>
            <person name="Tallon L."/>
            <person name="Fraser C.M."/>
            <person name="Frutos R."/>
            <person name="Molina D.M."/>
            <person name="Krause P.J."/>
            <person name="Ben Mamoun C."/>
        </authorList>
    </citation>
    <scope>NUCLEOTIDE SEQUENCE [LARGE SCALE GENOMIC DNA]</scope>
    <source>
        <strain evidence="4 5">RI</strain>
    </source>
</reference>
<dbReference type="VEuPathDB" id="PiroplasmaDB:BMR1_03g01180"/>
<dbReference type="Proteomes" id="UP000002899">
    <property type="component" value="Chromosome III"/>
</dbReference>
<dbReference type="GO" id="GO:0016607">
    <property type="term" value="C:nuclear speck"/>
    <property type="evidence" value="ECO:0007669"/>
    <property type="project" value="TreeGrafter"/>
</dbReference>
<sequence>MNTGRLDELSRRQICFNCERSKWKNPEIQVCQNCYTSCTRQKCLHCKEEFSSHKYCQKAQKNYNKIVCMKCANSLATSGSEPRLCRFCACWSAWNGRQECQRCEKSLNKFGAPKNCERCGKNSAFDRGAESRSKVGDLFLCYLCTFEYKKNEYYKNKLLGNSGSTITNTVSDDKPDATTVDSDRYNNLKEQLKSKDREIETLRNEIATVELRYKSDTDNLKRQISSTSDQLRQVVNEFNNYKQIQSAEHMKLVKEKQDYIDDLNIAFAELRQKHEALLLANAQLAKTIETFQESPRKVAKK</sequence>
<evidence type="ECO:0000256" key="2">
    <source>
        <dbReference type="ARBA" id="ARBA00023054"/>
    </source>
</evidence>
<name>A0A0K3AQU8_BABMR</name>
<reference evidence="4 5" key="1">
    <citation type="journal article" date="2012" name="Nucleic Acids Res.">
        <title>Sequencing of the smallest Apicomplexan genome from the human pathogen Babesia microti.</title>
        <authorList>
            <person name="Cornillot E."/>
            <person name="Hadj-Kaddour K."/>
            <person name="Dassouli A."/>
            <person name="Noel B."/>
            <person name="Ranwez V."/>
            <person name="Vacherie B."/>
            <person name="Augagneur Y."/>
            <person name="Bres V."/>
            <person name="Duclos A."/>
            <person name="Randazzo S."/>
            <person name="Carcy B."/>
            <person name="Debierre-Grockiego F."/>
            <person name="Delbecq S."/>
            <person name="Moubri-Menage K."/>
            <person name="Shams-Eldin H."/>
            <person name="Usmani-Brown S."/>
            <person name="Bringaud F."/>
            <person name="Wincker P."/>
            <person name="Vivares C.P."/>
            <person name="Schwarz R.T."/>
            <person name="Schetters T.P."/>
            <person name="Krause P.J."/>
            <person name="Gorenflot A."/>
            <person name="Berry V."/>
            <person name="Barbe V."/>
            <person name="Ben Mamoun C."/>
        </authorList>
    </citation>
    <scope>NUCLEOTIDE SEQUENCE [LARGE SCALE GENOMIC DNA]</scope>
    <source>
        <strain evidence="4 5">RI</strain>
    </source>
</reference>
<reference evidence="4 5" key="2">
    <citation type="journal article" date="2013" name="PLoS ONE">
        <title>Whole genome mapping and re-organization of the nuclear and mitochondrial genomes of Babesia microti isolates.</title>
        <authorList>
            <person name="Cornillot E."/>
            <person name="Dassouli A."/>
            <person name="Garg A."/>
            <person name="Pachikara N."/>
            <person name="Randazzo S."/>
            <person name="Depoix D."/>
            <person name="Carcy B."/>
            <person name="Delbecq S."/>
            <person name="Frutos R."/>
            <person name="Silva J.C."/>
            <person name="Sutton R."/>
            <person name="Krause P.J."/>
            <person name="Mamoun C.B."/>
        </authorList>
    </citation>
    <scope>NUCLEOTIDE SEQUENCE [LARGE SCALE GENOMIC DNA]</scope>
    <source>
        <strain evidence="4 5">RI</strain>
    </source>
</reference>
<evidence type="ECO:0000256" key="1">
    <source>
        <dbReference type="ARBA" id="ARBA00009097"/>
    </source>
</evidence>
<dbReference type="KEGG" id="bmic:BMR1_03g01180"/>
<dbReference type="PANTHER" id="PTHR46176">
    <property type="entry name" value="LD21662P"/>
    <property type="match status" value="1"/>
</dbReference>
<dbReference type="EMBL" id="LN871598">
    <property type="protein sequence ID" value="CTQ40835.1"/>
    <property type="molecule type" value="Genomic_DNA"/>
</dbReference>
<dbReference type="GeneID" id="24424870"/>
<comment type="similarity">
    <text evidence="1">Belongs to the FAM76 family.</text>
</comment>
<feature type="coiled-coil region" evidence="3">
    <location>
        <begin position="185"/>
        <end position="273"/>
    </location>
</feature>
<evidence type="ECO:0000313" key="4">
    <source>
        <dbReference type="EMBL" id="CTQ40835.1"/>
    </source>
</evidence>
<dbReference type="InterPro" id="IPR032017">
    <property type="entry name" value="FAM76"/>
</dbReference>
<dbReference type="Pfam" id="PF16046">
    <property type="entry name" value="FAM76"/>
    <property type="match status" value="1"/>
</dbReference>
<keyword evidence="2 3" id="KW-0175">Coiled coil</keyword>
<dbReference type="AlphaFoldDB" id="A0A0K3AQU8"/>
<dbReference type="OrthoDB" id="3689at2759"/>
<evidence type="ECO:0000313" key="5">
    <source>
        <dbReference type="Proteomes" id="UP000002899"/>
    </source>
</evidence>
<dbReference type="PANTHER" id="PTHR46176:SF1">
    <property type="entry name" value="LD21662P"/>
    <property type="match status" value="1"/>
</dbReference>
<protein>
    <submittedName>
        <fullName evidence="4">Protein FAM76B</fullName>
    </submittedName>
</protein>
<proteinExistence type="inferred from homology"/>
<keyword evidence="5" id="KW-1185">Reference proteome</keyword>
<organism evidence="4 5">
    <name type="scientific">Babesia microti (strain RI)</name>
    <dbReference type="NCBI Taxonomy" id="1133968"/>
    <lineage>
        <taxon>Eukaryota</taxon>
        <taxon>Sar</taxon>
        <taxon>Alveolata</taxon>
        <taxon>Apicomplexa</taxon>
        <taxon>Aconoidasida</taxon>
        <taxon>Piroplasmida</taxon>
        <taxon>Babesiidae</taxon>
        <taxon>Babesia</taxon>
    </lineage>
</organism>
<accession>A0A0K3AQU8</accession>
<dbReference type="RefSeq" id="XP_012648846.1">
    <property type="nucleotide sequence ID" value="XM_012793392.1"/>
</dbReference>